<dbReference type="SUPFAM" id="SSF49785">
    <property type="entry name" value="Galactose-binding domain-like"/>
    <property type="match status" value="1"/>
</dbReference>
<dbReference type="CDD" id="cd11308">
    <property type="entry name" value="Peptidase_M14NE-CP-C_like"/>
    <property type="match status" value="1"/>
</dbReference>
<evidence type="ECO:0000313" key="9">
    <source>
        <dbReference type="Proteomes" id="UP001152803"/>
    </source>
</evidence>
<feature type="compositionally biased region" description="Basic and acidic residues" evidence="4">
    <location>
        <begin position="291"/>
        <end position="313"/>
    </location>
</feature>
<feature type="compositionally biased region" description="Basic residues" evidence="4">
    <location>
        <begin position="107"/>
        <end position="146"/>
    </location>
</feature>
<feature type="region of interest" description="Disordered" evidence="4">
    <location>
        <begin position="31"/>
        <end position="174"/>
    </location>
</feature>
<dbReference type="AlphaFoldDB" id="A0A9Q1HS91"/>
<evidence type="ECO:0000313" key="8">
    <source>
        <dbReference type="EMBL" id="KAJ8261107.1"/>
    </source>
</evidence>
<feature type="region of interest" description="Disordered" evidence="4">
    <location>
        <begin position="291"/>
        <end position="327"/>
    </location>
</feature>
<feature type="region of interest" description="Disordered" evidence="4">
    <location>
        <begin position="1008"/>
        <end position="1030"/>
    </location>
</feature>
<evidence type="ECO:0000259" key="7">
    <source>
        <dbReference type="PROSITE" id="PS52035"/>
    </source>
</evidence>
<evidence type="ECO:0008006" key="10">
    <source>
        <dbReference type="Google" id="ProtNLM"/>
    </source>
</evidence>
<dbReference type="FunFam" id="2.60.40.1120:FF:000007">
    <property type="entry name" value="Carboxypeptidase X, M14 family member 2"/>
    <property type="match status" value="1"/>
</dbReference>
<dbReference type="GO" id="GO:0016485">
    <property type="term" value="P:protein processing"/>
    <property type="evidence" value="ECO:0007669"/>
    <property type="project" value="TreeGrafter"/>
</dbReference>
<dbReference type="InterPro" id="IPR000834">
    <property type="entry name" value="Peptidase_M14"/>
</dbReference>
<dbReference type="Pfam" id="PF13620">
    <property type="entry name" value="CarboxypepD_reg"/>
    <property type="match status" value="1"/>
</dbReference>
<dbReference type="InterPro" id="IPR008969">
    <property type="entry name" value="CarboxyPept-like_regulatory"/>
</dbReference>
<dbReference type="Pfam" id="PF00246">
    <property type="entry name" value="Peptidase_M14"/>
    <property type="match status" value="1"/>
</dbReference>
<dbReference type="GO" id="GO:0005615">
    <property type="term" value="C:extracellular space"/>
    <property type="evidence" value="ECO:0007669"/>
    <property type="project" value="TreeGrafter"/>
</dbReference>
<dbReference type="InterPro" id="IPR050753">
    <property type="entry name" value="Peptidase_M14_domain"/>
</dbReference>
<dbReference type="GO" id="GO:0001227">
    <property type="term" value="F:DNA-binding transcription repressor activity, RNA polymerase II-specific"/>
    <property type="evidence" value="ECO:0007669"/>
    <property type="project" value="TreeGrafter"/>
</dbReference>
<dbReference type="InterPro" id="IPR000421">
    <property type="entry name" value="FA58C"/>
</dbReference>
<dbReference type="Gene3D" id="2.60.120.260">
    <property type="entry name" value="Galactose-binding domain-like"/>
    <property type="match status" value="1"/>
</dbReference>
<dbReference type="EMBL" id="JAFJMO010000012">
    <property type="protein sequence ID" value="KAJ8261107.1"/>
    <property type="molecule type" value="Genomic_DNA"/>
</dbReference>
<dbReference type="CDD" id="cd00057">
    <property type="entry name" value="FA58C"/>
    <property type="match status" value="1"/>
</dbReference>
<evidence type="ECO:0000256" key="3">
    <source>
        <dbReference type="PROSITE-ProRule" id="PRU01379"/>
    </source>
</evidence>
<name>A0A9Q1HS91_CONCO</name>
<dbReference type="GO" id="GO:0006518">
    <property type="term" value="P:peptide metabolic process"/>
    <property type="evidence" value="ECO:0007669"/>
    <property type="project" value="TreeGrafter"/>
</dbReference>
<feature type="region of interest" description="Disordered" evidence="4">
    <location>
        <begin position="194"/>
        <end position="223"/>
    </location>
</feature>
<proteinExistence type="inferred from homology"/>
<dbReference type="GO" id="GO:0000977">
    <property type="term" value="F:RNA polymerase II transcription regulatory region sequence-specific DNA binding"/>
    <property type="evidence" value="ECO:0007669"/>
    <property type="project" value="TreeGrafter"/>
</dbReference>
<comment type="similarity">
    <text evidence="1 3">Belongs to the peptidase M14 family.</text>
</comment>
<dbReference type="SMART" id="SM00631">
    <property type="entry name" value="Zn_pept"/>
    <property type="match status" value="1"/>
</dbReference>
<organism evidence="8 9">
    <name type="scientific">Conger conger</name>
    <name type="common">Conger eel</name>
    <name type="synonym">Muraena conger</name>
    <dbReference type="NCBI Taxonomy" id="82655"/>
    <lineage>
        <taxon>Eukaryota</taxon>
        <taxon>Metazoa</taxon>
        <taxon>Chordata</taxon>
        <taxon>Craniata</taxon>
        <taxon>Vertebrata</taxon>
        <taxon>Euteleostomi</taxon>
        <taxon>Actinopterygii</taxon>
        <taxon>Neopterygii</taxon>
        <taxon>Teleostei</taxon>
        <taxon>Anguilliformes</taxon>
        <taxon>Congridae</taxon>
        <taxon>Conger</taxon>
    </lineage>
</organism>
<dbReference type="GO" id="GO:0008270">
    <property type="term" value="F:zinc ion binding"/>
    <property type="evidence" value="ECO:0007669"/>
    <property type="project" value="InterPro"/>
</dbReference>
<dbReference type="PROSITE" id="PS00132">
    <property type="entry name" value="CARBOXYPEPT_ZN_1"/>
    <property type="match status" value="1"/>
</dbReference>
<feature type="chain" id="PRO_5040502588" description="F5/8 type C domain-containing protein" evidence="5">
    <location>
        <begin position="25"/>
        <end position="1080"/>
    </location>
</feature>
<comment type="caution">
    <text evidence="3">Lacks conserved residue(s) required for the propagation of feature annotation.</text>
</comment>
<dbReference type="SUPFAM" id="SSF53187">
    <property type="entry name" value="Zn-dependent exopeptidases"/>
    <property type="match status" value="1"/>
</dbReference>
<dbReference type="PROSITE" id="PS50022">
    <property type="entry name" value="FA58C_3"/>
    <property type="match status" value="1"/>
</dbReference>
<feature type="signal peptide" evidence="5">
    <location>
        <begin position="1"/>
        <end position="24"/>
    </location>
</feature>
<evidence type="ECO:0000256" key="4">
    <source>
        <dbReference type="SAM" id="MobiDB-lite"/>
    </source>
</evidence>
<dbReference type="Pfam" id="PF00754">
    <property type="entry name" value="F5_F8_type_C"/>
    <property type="match status" value="1"/>
</dbReference>
<dbReference type="SUPFAM" id="SSF49464">
    <property type="entry name" value="Carboxypeptidase regulatory domain-like"/>
    <property type="match status" value="1"/>
</dbReference>
<dbReference type="FunFam" id="2.60.120.260:FF:000068">
    <property type="entry name" value="Adipocyte enhancer-binding protein 1"/>
    <property type="match status" value="1"/>
</dbReference>
<evidence type="ECO:0000256" key="2">
    <source>
        <dbReference type="ARBA" id="ARBA00023180"/>
    </source>
</evidence>
<evidence type="ECO:0000256" key="1">
    <source>
        <dbReference type="ARBA" id="ARBA00005988"/>
    </source>
</evidence>
<feature type="domain" description="Peptidase M14" evidence="7">
    <location>
        <begin position="499"/>
        <end position="854"/>
    </location>
</feature>
<dbReference type="OrthoDB" id="10249045at2759"/>
<comment type="caution">
    <text evidence="8">The sequence shown here is derived from an EMBL/GenBank/DDBJ whole genome shotgun (WGS) entry which is preliminary data.</text>
</comment>
<evidence type="ECO:0000256" key="5">
    <source>
        <dbReference type="SAM" id="SignalP"/>
    </source>
</evidence>
<feature type="region of interest" description="Disordered" evidence="4">
    <location>
        <begin position="237"/>
        <end position="262"/>
    </location>
</feature>
<keyword evidence="5" id="KW-0732">Signal</keyword>
<dbReference type="PRINTS" id="PR00765">
    <property type="entry name" value="CRBOXYPTASEA"/>
</dbReference>
<dbReference type="Gene3D" id="2.60.40.1120">
    <property type="entry name" value="Carboxypeptidase-like, regulatory domain"/>
    <property type="match status" value="1"/>
</dbReference>
<dbReference type="GO" id="GO:0004181">
    <property type="term" value="F:metallocarboxypeptidase activity"/>
    <property type="evidence" value="ECO:0007669"/>
    <property type="project" value="InterPro"/>
</dbReference>
<dbReference type="PANTHER" id="PTHR11532:SF48">
    <property type="entry name" value="ADIPOCYTE ENHANCER-BINDING PROTEIN 1"/>
    <property type="match status" value="1"/>
</dbReference>
<feature type="compositionally biased region" description="Low complexity" evidence="4">
    <location>
        <begin position="40"/>
        <end position="49"/>
    </location>
</feature>
<reference evidence="8" key="1">
    <citation type="journal article" date="2023" name="Science">
        <title>Genome structures resolve the early diversification of teleost fishes.</title>
        <authorList>
            <person name="Parey E."/>
            <person name="Louis A."/>
            <person name="Montfort J."/>
            <person name="Bouchez O."/>
            <person name="Roques C."/>
            <person name="Iampietro C."/>
            <person name="Lluch J."/>
            <person name="Castinel A."/>
            <person name="Donnadieu C."/>
            <person name="Desvignes T."/>
            <person name="Floi Bucao C."/>
            <person name="Jouanno E."/>
            <person name="Wen M."/>
            <person name="Mejri S."/>
            <person name="Dirks R."/>
            <person name="Jansen H."/>
            <person name="Henkel C."/>
            <person name="Chen W.J."/>
            <person name="Zahm M."/>
            <person name="Cabau C."/>
            <person name="Klopp C."/>
            <person name="Thompson A.W."/>
            <person name="Robinson-Rechavi M."/>
            <person name="Braasch I."/>
            <person name="Lecointre G."/>
            <person name="Bobe J."/>
            <person name="Postlethwait J.H."/>
            <person name="Berthelot C."/>
            <person name="Roest Crollius H."/>
            <person name="Guiguen Y."/>
        </authorList>
    </citation>
    <scope>NUCLEOTIDE SEQUENCE</scope>
    <source>
        <strain evidence="8">Concon-B</strain>
    </source>
</reference>
<keyword evidence="2" id="KW-0325">Glycoprotein</keyword>
<accession>A0A9Q1HS91</accession>
<keyword evidence="9" id="KW-1185">Reference proteome</keyword>
<dbReference type="InterPro" id="IPR057246">
    <property type="entry name" value="CARBOXYPEPT_ZN_1"/>
</dbReference>
<feature type="compositionally biased region" description="Basic and acidic residues" evidence="4">
    <location>
        <begin position="147"/>
        <end position="165"/>
    </location>
</feature>
<sequence length="1080" mass="122240">MKSSLAVLCAAPLLLLLWCVLACADDKGSKTALAGPGATGARVRQGRGPAPRRREEEPQEGRKEEGLMDDPSVEGATAKPKPKVKKSPEEVLAAKAKKAAEREAKAKKQKAPKPTKKPKPPKPTKKPKPPKPTKKPKAPKTTKAPKKVTEKPKVDQVTKQKEEPPTRQTSLEEEEERLLIELGWGGLIPTVAQKEPEKKPMYPEKPFYPEPVEPTEPGKKLKPDEHDYWEEKLPEPFPDYKEAFPTKNWRPPGPVGTTAPPYIGPWYEEYDYGDIAEKKLEEEREKARKEKEERAEKQRKMWEEEEAKAREKQTPVYTEPKKCPPLGMESHRVENDQLLASSMSHHGLGPQRGRLNLQGSDDDDDIYGGGWCADTEEKDHWIEVDARREVQYTGVITQGRDSQMHDDFVTSYFVAFSNDSRDWTVLHDGYAEWLFFGNVDKDTPVMSQFAEPMVARYMRILPQSWNGSLCMRLEFMACQLPSHFQSENEVTPIDDLDFRHHNYKEMRHLMKVVNEECPNITRIYNIGKSFQGLKIYAMEISDNPGEHETGEPEFRYTAGLHGNEALGRELVLMLMQFLCKEYNDDNPRVRRLVNGVRIHLVPSLNPDAYELAYEMGSEMGNWALGHWTEEGYDIFENFPDLNSILWGAEDRGWVPRIVPNHHIPIPENFLSPNSSVAVETRAIISWMERNPFVLGANLQGGEKVVAYPFDMQRPARVAPEARGGRRRGRLGEDDEELNEETWARLQWHNQGELRETPDDAMFRWLGMSYAFSHLTMTETYRGGCHTDDLTGGQGVINRAGWKPVVGSMNDFSYLHTNCFELSIFVGCDKFPHESELALEWENNREALLGFIEQVHRGIKGVVRDIDGNPIANATVAVEGIRHDVKTAATGDYWRLLNPGEYRVTVRAEGYTPQARLCMVGYEAGATSCSFSLTKSNWDRIRQIMALNGKRPIRLIPQNRGAGAGAGTGTGNANGVGVRTGISLTPRQARLRRLRIMRLRQQRLRANLTTTPPTTTVPTTTPTTTPLPTTTMGELLPETTTSWYDAWFPVEDPLAPNGDTFLPETAPTQDYNIEINVDDYY</sequence>
<dbReference type="PANTHER" id="PTHR11532">
    <property type="entry name" value="PROTEASE M14 CARBOXYPEPTIDASE"/>
    <property type="match status" value="1"/>
</dbReference>
<dbReference type="SMART" id="SM00231">
    <property type="entry name" value="FA58C"/>
    <property type="match status" value="1"/>
</dbReference>
<feature type="domain" description="F5/8 type C" evidence="6">
    <location>
        <begin position="321"/>
        <end position="478"/>
    </location>
</feature>
<dbReference type="InterPro" id="IPR008979">
    <property type="entry name" value="Galactose-bd-like_sf"/>
</dbReference>
<dbReference type="Gene3D" id="3.40.630.10">
    <property type="entry name" value="Zn peptidases"/>
    <property type="match status" value="1"/>
</dbReference>
<dbReference type="Proteomes" id="UP001152803">
    <property type="component" value="Unassembled WGS sequence"/>
</dbReference>
<feature type="compositionally biased region" description="Basic and acidic residues" evidence="4">
    <location>
        <begin position="52"/>
        <end position="66"/>
    </location>
</feature>
<protein>
    <recommendedName>
        <fullName evidence="10">F5/8 type C domain-containing protein</fullName>
    </recommendedName>
</protein>
<dbReference type="PROSITE" id="PS52035">
    <property type="entry name" value="PEPTIDASE_M14"/>
    <property type="match status" value="1"/>
</dbReference>
<gene>
    <name evidence="8" type="ORF">COCON_G00168300</name>
</gene>
<evidence type="ECO:0000259" key="6">
    <source>
        <dbReference type="PROSITE" id="PS50022"/>
    </source>
</evidence>